<dbReference type="RefSeq" id="WP_128684871.1">
    <property type="nucleotide sequence ID" value="NZ_CP029684.2"/>
</dbReference>
<organism evidence="1 4">
    <name type="scientific">Oenococcus sicerae</name>
    <dbReference type="NCBI Taxonomy" id="2203724"/>
    <lineage>
        <taxon>Bacteria</taxon>
        <taxon>Bacillati</taxon>
        <taxon>Bacillota</taxon>
        <taxon>Bacilli</taxon>
        <taxon>Lactobacillales</taxon>
        <taxon>Lactobacillaceae</taxon>
        <taxon>Oenococcus</taxon>
    </lineage>
</organism>
<dbReference type="AlphaFoldDB" id="A0AAJ1VN85"/>
<dbReference type="Proteomes" id="UP001167919">
    <property type="component" value="Unassembled WGS sequence"/>
</dbReference>
<reference evidence="2" key="3">
    <citation type="submission" date="2020-01" db="EMBL/GenBank/DDBJ databases">
        <authorList>
            <person name="Cousin F.J."/>
            <person name="Le Guellec R."/>
            <person name="Cretenet M."/>
        </authorList>
    </citation>
    <scope>NUCLEOTIDE SEQUENCE</scope>
    <source>
        <strain evidence="2">UCMA 15228</strain>
    </source>
</reference>
<accession>A0AAJ1VN85</accession>
<dbReference type="InterPro" id="IPR010146">
    <property type="entry name" value="CRISPR-assoc_prot_Csn2-typ"/>
</dbReference>
<evidence type="ECO:0000313" key="1">
    <source>
        <dbReference type="EMBL" id="MDN6899929.1"/>
    </source>
</evidence>
<dbReference type="Proteomes" id="UP000286907">
    <property type="component" value="Chromosome"/>
</dbReference>
<name>A0AAJ1VN85_9LACO</name>
<dbReference type="InterPro" id="IPR038600">
    <property type="entry name" value="Csn2_sf"/>
</dbReference>
<gene>
    <name evidence="1" type="primary">csn2</name>
    <name evidence="2" type="ORF">DLJ48_00275</name>
    <name evidence="1" type="ORF">EVC35_02765</name>
</gene>
<reference evidence="2 3" key="1">
    <citation type="journal article" date="2019" name="Syst. Appl. Microbiol.">
        <title>Oenococcus sicerae sp. nov., isolated from French cider.</title>
        <authorList>
            <person name="Cousin F.J."/>
            <person name="Le Guellec R."/>
            <person name="Chagnot C."/>
            <person name="Goux D."/>
            <person name="Dalmasso M."/>
            <person name="Laplace J.M."/>
            <person name="Cretenet M."/>
        </authorList>
    </citation>
    <scope>NUCLEOTIDE SEQUENCE [LARGE SCALE GENOMIC DNA]</scope>
    <source>
        <strain evidence="2 3">UCMA 15228</strain>
    </source>
</reference>
<protein>
    <submittedName>
        <fullName evidence="1">Type II-A CRISPR-associated protein Csn2</fullName>
    </submittedName>
</protein>
<proteinExistence type="predicted"/>
<dbReference type="Gene3D" id="3.40.50.11940">
    <property type="match status" value="1"/>
</dbReference>
<sequence length="221" mass="25333">MTINLTFYPFDPFELGKGLTVIATDSIQFFWKFEQMLKNQDDNLVLSSDFKPLSLEKEIIFAGDIAGGFEANSFFAKKIQSLFLSYLSDETTKQLFDLDRQIKQQLNKIIFSNDLPIKISDEWSTAMLVKSQNLSLDTGEASSAYDKIDDIVNVMSELHDTRLLVLTNLHLYLKKEQIDYLSTFLNAKGVKVLSVELSEERVLLSDESSKSYFIDKDFVQF</sequence>
<dbReference type="EMBL" id="CP029684">
    <property type="protein sequence ID" value="QAS69079.1"/>
    <property type="molecule type" value="Genomic_DNA"/>
</dbReference>
<dbReference type="Pfam" id="PF09711">
    <property type="entry name" value="Cas_Csn2"/>
    <property type="match status" value="1"/>
</dbReference>
<evidence type="ECO:0000313" key="2">
    <source>
        <dbReference type="EMBL" id="QAS69079.1"/>
    </source>
</evidence>
<evidence type="ECO:0000313" key="3">
    <source>
        <dbReference type="Proteomes" id="UP000286907"/>
    </source>
</evidence>
<dbReference type="NCBIfam" id="TIGR01866">
    <property type="entry name" value="cas_Csn2"/>
    <property type="match status" value="1"/>
</dbReference>
<keyword evidence="3" id="KW-1185">Reference proteome</keyword>
<evidence type="ECO:0000313" key="4">
    <source>
        <dbReference type="Proteomes" id="UP001167919"/>
    </source>
</evidence>
<reference evidence="1" key="2">
    <citation type="submission" date="2019-01" db="EMBL/GenBank/DDBJ databases">
        <title>Oenococcus sicerae UCMA17102.</title>
        <authorList>
            <person name="Cousin F.J."/>
            <person name="Le Guellec R."/>
            <person name="Cretenet M."/>
        </authorList>
    </citation>
    <scope>NUCLEOTIDE SEQUENCE</scope>
    <source>
        <strain evidence="1">UCMA17102</strain>
    </source>
</reference>
<dbReference type="EMBL" id="SDWY01000001">
    <property type="protein sequence ID" value="MDN6899929.1"/>
    <property type="molecule type" value="Genomic_DNA"/>
</dbReference>